<dbReference type="InterPro" id="IPR018114">
    <property type="entry name" value="TRYPSIN_HIS"/>
</dbReference>
<feature type="domain" description="Peptidase S1" evidence="10">
    <location>
        <begin position="45"/>
        <end position="298"/>
    </location>
</feature>
<organism evidence="11 12">
    <name type="scientific">Ignelater luminosus</name>
    <name type="common">Cucubano</name>
    <name type="synonym">Pyrophorus luminosus</name>
    <dbReference type="NCBI Taxonomy" id="2038154"/>
    <lineage>
        <taxon>Eukaryota</taxon>
        <taxon>Metazoa</taxon>
        <taxon>Ecdysozoa</taxon>
        <taxon>Arthropoda</taxon>
        <taxon>Hexapoda</taxon>
        <taxon>Insecta</taxon>
        <taxon>Pterygota</taxon>
        <taxon>Neoptera</taxon>
        <taxon>Endopterygota</taxon>
        <taxon>Coleoptera</taxon>
        <taxon>Polyphaga</taxon>
        <taxon>Elateriformia</taxon>
        <taxon>Elateroidea</taxon>
        <taxon>Elateridae</taxon>
        <taxon>Agrypninae</taxon>
        <taxon>Pyrophorini</taxon>
        <taxon>Ignelater</taxon>
    </lineage>
</organism>
<dbReference type="PRINTS" id="PR00722">
    <property type="entry name" value="CHYMOTRYPSIN"/>
</dbReference>
<feature type="chain" id="PRO_5035427651" description="Peptidase S1 domain-containing protein" evidence="9">
    <location>
        <begin position="23"/>
        <end position="299"/>
    </location>
</feature>
<keyword evidence="1 8" id="KW-0645">Protease</keyword>
<dbReference type="PROSITE" id="PS51257">
    <property type="entry name" value="PROKAR_LIPOPROTEIN"/>
    <property type="match status" value="1"/>
</dbReference>
<evidence type="ECO:0000259" key="10">
    <source>
        <dbReference type="PROSITE" id="PS50240"/>
    </source>
</evidence>
<dbReference type="InterPro" id="IPR033116">
    <property type="entry name" value="TRYPSIN_SER"/>
</dbReference>
<accession>A0A8K0D7D3</accession>
<sequence>MLKLKTFLFLCILLYSCRVTFCNEINSNLLPDKDVCGKQDEQQRIYGGTEASIGEFPWLALLESNENGFICGGVLINNRYVLTAAHCIDDTIVSVRLGEHDLGAEEDCEGDTPGLGYCSDNPVDVEVEERIMHKLYDPNNEQNVHDDIALIRLKKEIAYTNFIKPICLPLSSELKHATFTGEKVSVAGWGKVENGEPSDIKLKVEVPIVSNEDCVKYFIESGIEITKTQICAGGEKGKDSCEGDSGGPLMYRDTTADEENWVCVGVVSYGIGRCGSEHQPGVYTRVAEYLPWIFDTIKP</sequence>
<gene>
    <name evidence="11" type="ORF">ILUMI_08173</name>
</gene>
<dbReference type="Proteomes" id="UP000801492">
    <property type="component" value="Unassembled WGS sequence"/>
</dbReference>
<dbReference type="OrthoDB" id="547031at2759"/>
<dbReference type="SMART" id="SM00020">
    <property type="entry name" value="Tryp_SPc"/>
    <property type="match status" value="1"/>
</dbReference>
<dbReference type="PANTHER" id="PTHR24256">
    <property type="entry name" value="TRYPTASE-RELATED"/>
    <property type="match status" value="1"/>
</dbReference>
<comment type="similarity">
    <text evidence="7">Belongs to the peptidase S1 family. CLIP subfamily.</text>
</comment>
<name>A0A8K0D7D3_IGNLU</name>
<keyword evidence="2 9" id="KW-0732">Signal</keyword>
<evidence type="ECO:0000256" key="7">
    <source>
        <dbReference type="ARBA" id="ARBA00024195"/>
    </source>
</evidence>
<dbReference type="InterPro" id="IPR009003">
    <property type="entry name" value="Peptidase_S1_PA"/>
</dbReference>
<keyword evidence="6" id="KW-0325">Glycoprotein</keyword>
<dbReference type="InterPro" id="IPR001314">
    <property type="entry name" value="Peptidase_S1A"/>
</dbReference>
<dbReference type="FunFam" id="2.40.10.10:FF:000084">
    <property type="entry name" value="Serine protease easter"/>
    <property type="match status" value="1"/>
</dbReference>
<dbReference type="PROSITE" id="PS50240">
    <property type="entry name" value="TRYPSIN_DOM"/>
    <property type="match status" value="1"/>
</dbReference>
<dbReference type="InterPro" id="IPR001254">
    <property type="entry name" value="Trypsin_dom"/>
</dbReference>
<dbReference type="InterPro" id="IPR051487">
    <property type="entry name" value="Ser/Thr_Proteases_Immune/Dev"/>
</dbReference>
<proteinExistence type="inferred from homology"/>
<evidence type="ECO:0000256" key="8">
    <source>
        <dbReference type="RuleBase" id="RU363034"/>
    </source>
</evidence>
<dbReference type="InterPro" id="IPR043504">
    <property type="entry name" value="Peptidase_S1_PA_chymotrypsin"/>
</dbReference>
<evidence type="ECO:0000256" key="9">
    <source>
        <dbReference type="SAM" id="SignalP"/>
    </source>
</evidence>
<dbReference type="Pfam" id="PF00089">
    <property type="entry name" value="Trypsin"/>
    <property type="match status" value="1"/>
</dbReference>
<evidence type="ECO:0000313" key="12">
    <source>
        <dbReference type="Proteomes" id="UP000801492"/>
    </source>
</evidence>
<keyword evidence="3 8" id="KW-0378">Hydrolase</keyword>
<comment type="caution">
    <text evidence="11">The sequence shown here is derived from an EMBL/GenBank/DDBJ whole genome shotgun (WGS) entry which is preliminary data.</text>
</comment>
<evidence type="ECO:0000313" key="11">
    <source>
        <dbReference type="EMBL" id="KAF2898008.1"/>
    </source>
</evidence>
<dbReference type="Gene3D" id="2.40.10.10">
    <property type="entry name" value="Trypsin-like serine proteases"/>
    <property type="match status" value="2"/>
</dbReference>
<evidence type="ECO:0000256" key="2">
    <source>
        <dbReference type="ARBA" id="ARBA00022729"/>
    </source>
</evidence>
<keyword evidence="4 8" id="KW-0720">Serine protease</keyword>
<evidence type="ECO:0000256" key="4">
    <source>
        <dbReference type="ARBA" id="ARBA00022825"/>
    </source>
</evidence>
<protein>
    <recommendedName>
        <fullName evidence="10">Peptidase S1 domain-containing protein</fullName>
    </recommendedName>
</protein>
<keyword evidence="5" id="KW-1015">Disulfide bond</keyword>
<keyword evidence="12" id="KW-1185">Reference proteome</keyword>
<feature type="signal peptide" evidence="9">
    <location>
        <begin position="1"/>
        <end position="22"/>
    </location>
</feature>
<dbReference type="PROSITE" id="PS00134">
    <property type="entry name" value="TRYPSIN_HIS"/>
    <property type="match status" value="1"/>
</dbReference>
<evidence type="ECO:0000256" key="5">
    <source>
        <dbReference type="ARBA" id="ARBA00023157"/>
    </source>
</evidence>
<dbReference type="AlphaFoldDB" id="A0A8K0D7D3"/>
<evidence type="ECO:0000256" key="1">
    <source>
        <dbReference type="ARBA" id="ARBA00022670"/>
    </source>
</evidence>
<evidence type="ECO:0000256" key="3">
    <source>
        <dbReference type="ARBA" id="ARBA00022801"/>
    </source>
</evidence>
<dbReference type="GO" id="GO:0004252">
    <property type="term" value="F:serine-type endopeptidase activity"/>
    <property type="evidence" value="ECO:0007669"/>
    <property type="project" value="InterPro"/>
</dbReference>
<dbReference type="FunFam" id="2.40.10.10:FF:000028">
    <property type="entry name" value="Serine protease easter"/>
    <property type="match status" value="1"/>
</dbReference>
<dbReference type="CDD" id="cd00190">
    <property type="entry name" value="Tryp_SPc"/>
    <property type="match status" value="1"/>
</dbReference>
<dbReference type="PROSITE" id="PS00135">
    <property type="entry name" value="TRYPSIN_SER"/>
    <property type="match status" value="1"/>
</dbReference>
<dbReference type="GO" id="GO:0006508">
    <property type="term" value="P:proteolysis"/>
    <property type="evidence" value="ECO:0007669"/>
    <property type="project" value="UniProtKB-KW"/>
</dbReference>
<evidence type="ECO:0000256" key="6">
    <source>
        <dbReference type="ARBA" id="ARBA00023180"/>
    </source>
</evidence>
<dbReference type="SUPFAM" id="SSF50494">
    <property type="entry name" value="Trypsin-like serine proteases"/>
    <property type="match status" value="1"/>
</dbReference>
<dbReference type="EMBL" id="VTPC01003801">
    <property type="protein sequence ID" value="KAF2898008.1"/>
    <property type="molecule type" value="Genomic_DNA"/>
</dbReference>
<reference evidence="11" key="1">
    <citation type="submission" date="2019-08" db="EMBL/GenBank/DDBJ databases">
        <title>The genome of the North American firefly Photinus pyralis.</title>
        <authorList>
            <consortium name="Photinus pyralis genome working group"/>
            <person name="Fallon T.R."/>
            <person name="Sander Lower S.E."/>
            <person name="Weng J.-K."/>
        </authorList>
    </citation>
    <scope>NUCLEOTIDE SEQUENCE</scope>
    <source>
        <strain evidence="11">TRF0915ILg1</strain>
        <tissue evidence="11">Whole body</tissue>
    </source>
</reference>